<feature type="transmembrane region" description="Helical" evidence="2">
    <location>
        <begin position="385"/>
        <end position="404"/>
    </location>
</feature>
<feature type="transmembrane region" description="Helical" evidence="2">
    <location>
        <begin position="216"/>
        <end position="242"/>
    </location>
</feature>
<dbReference type="PANTHER" id="PTHR16214">
    <property type="entry name" value="TRANSMEMBRANE PROTEIN 260"/>
    <property type="match status" value="1"/>
</dbReference>
<gene>
    <name evidence="3" type="ORF">ACFL27_01520</name>
</gene>
<feature type="transmembrane region" description="Helical" evidence="2">
    <location>
        <begin position="89"/>
        <end position="114"/>
    </location>
</feature>
<feature type="region of interest" description="Disordered" evidence="1">
    <location>
        <begin position="124"/>
        <end position="145"/>
    </location>
</feature>
<evidence type="ECO:0000256" key="2">
    <source>
        <dbReference type="SAM" id="Phobius"/>
    </source>
</evidence>
<evidence type="ECO:0000313" key="3">
    <source>
        <dbReference type="EMBL" id="MFC1848861.1"/>
    </source>
</evidence>
<protein>
    <submittedName>
        <fullName evidence="3">Protein O-mannosyl-transferase family</fullName>
    </submittedName>
</protein>
<dbReference type="InterPro" id="IPR052724">
    <property type="entry name" value="GT117_domain-containing"/>
</dbReference>
<name>A0ABV6YRP4_UNCC1</name>
<dbReference type="PANTHER" id="PTHR16214:SF3">
    <property type="entry name" value="TRANSMEMBRANE PROTEIN 260"/>
    <property type="match status" value="1"/>
</dbReference>
<sequence>MRAKSLLEYQTRMKFNTSQYAGGFVFCCSFSLYMLTMAPDVTFTDSGELAAVCTTLGIAHPTGYPLFTIIGYLWTLLPLPLPPIYKLNIFTAILTASAVTVFFKVTVVILNYLFKSSQLELQPGMSKQNKQPSRKKGQTRSHVQKEHFTSDFSAGTRARNYSITLAIISALMYGFSLTVWEQAVAVEVYSLHLLLINLILLFFLEALLQPKKQQKLLLTTAFFLGLGFANHMTTVLVLPALFYLYFKRPAEKFVIDRERLHLLLLLVIPLSVGLLLYIYLPLRSGAMPEFNWGWVSRGWDKFSYHVQGKQYHVWMFSESELWLENLIKFLRSIPAQVTWIGLVPLCYGLYRSFRQSRQLFWFLIFLILSCLTYALNYSIHDITSYFLTAFTALILFSAIGLWHIFQKIPKGLPFCFVLPLLLIGTNFAENDRSDDYLVPEYTRILVNNLQPGAIIISAQWDFWCSAFWYKQRIEGFRPDVVLIEKELLRRTWYPEQLKRWYPQVIEPCNAEIDEYLDELELFESRQKYSARKLQRKFITMLNSFINQNSTHHPIYITLDIMQSEPDIGKNYQKIAAGFTFRLEKNNKIWPASVETMSIELFSSATGNRQNYLVDGINNSAVMSLVNIGRYALFTRQAATAKKAFQMALHLNPEHQMAQEGLRYVNKKTTRP</sequence>
<dbReference type="InterPro" id="IPR021280">
    <property type="entry name" value="TMEM260-like"/>
</dbReference>
<keyword evidence="2" id="KW-0472">Membrane</keyword>
<evidence type="ECO:0000256" key="1">
    <source>
        <dbReference type="SAM" id="MobiDB-lite"/>
    </source>
</evidence>
<evidence type="ECO:0000313" key="4">
    <source>
        <dbReference type="Proteomes" id="UP001594351"/>
    </source>
</evidence>
<feature type="transmembrane region" description="Helical" evidence="2">
    <location>
        <begin position="161"/>
        <end position="180"/>
    </location>
</feature>
<reference evidence="3 4" key="1">
    <citation type="submission" date="2024-09" db="EMBL/GenBank/DDBJ databases">
        <title>Laminarin stimulates single cell rates of sulfate reduction while oxygen inhibits transcriptomic activity in coastal marine sediment.</title>
        <authorList>
            <person name="Lindsay M."/>
            <person name="Orcutt B."/>
            <person name="Emerson D."/>
            <person name="Stepanauskas R."/>
            <person name="D'Angelo T."/>
        </authorList>
    </citation>
    <scope>NUCLEOTIDE SEQUENCE [LARGE SCALE GENOMIC DNA]</scope>
    <source>
        <strain evidence="3">SAG AM-311-K15</strain>
    </source>
</reference>
<proteinExistence type="predicted"/>
<keyword evidence="2" id="KW-1133">Transmembrane helix</keyword>
<dbReference type="EMBL" id="JBHPBY010000009">
    <property type="protein sequence ID" value="MFC1848861.1"/>
    <property type="molecule type" value="Genomic_DNA"/>
</dbReference>
<organism evidence="3 4">
    <name type="scientific">candidate division CSSED10-310 bacterium</name>
    <dbReference type="NCBI Taxonomy" id="2855610"/>
    <lineage>
        <taxon>Bacteria</taxon>
        <taxon>Bacteria division CSSED10-310</taxon>
    </lineage>
</organism>
<keyword evidence="2" id="KW-0812">Transmembrane</keyword>
<comment type="caution">
    <text evidence="3">The sequence shown here is derived from an EMBL/GenBank/DDBJ whole genome shotgun (WGS) entry which is preliminary data.</text>
</comment>
<feature type="transmembrane region" description="Helical" evidence="2">
    <location>
        <begin position="262"/>
        <end position="280"/>
    </location>
</feature>
<feature type="transmembrane region" description="Helical" evidence="2">
    <location>
        <begin position="186"/>
        <end position="204"/>
    </location>
</feature>
<dbReference type="Proteomes" id="UP001594351">
    <property type="component" value="Unassembled WGS sequence"/>
</dbReference>
<feature type="transmembrane region" description="Helical" evidence="2">
    <location>
        <begin position="20"/>
        <end position="37"/>
    </location>
</feature>
<dbReference type="Pfam" id="PF11028">
    <property type="entry name" value="TMEM260-like"/>
    <property type="match status" value="1"/>
</dbReference>
<keyword evidence="4" id="KW-1185">Reference proteome</keyword>
<feature type="transmembrane region" description="Helical" evidence="2">
    <location>
        <begin position="49"/>
        <end position="77"/>
    </location>
</feature>
<feature type="transmembrane region" description="Helical" evidence="2">
    <location>
        <begin position="359"/>
        <end position="379"/>
    </location>
</feature>
<accession>A0ABV6YRP4</accession>